<feature type="transmembrane region" description="Helical" evidence="1">
    <location>
        <begin position="110"/>
        <end position="128"/>
    </location>
</feature>
<dbReference type="Proteomes" id="UP000799764">
    <property type="component" value="Unassembled WGS sequence"/>
</dbReference>
<proteinExistence type="predicted"/>
<accession>A0A9P4P9B6</accession>
<reference evidence="2" key="1">
    <citation type="journal article" date="2020" name="Stud. Mycol.">
        <title>101 Dothideomycetes genomes: a test case for predicting lifestyles and emergence of pathogens.</title>
        <authorList>
            <person name="Haridas S."/>
            <person name="Albert R."/>
            <person name="Binder M."/>
            <person name="Bloem J."/>
            <person name="Labutti K."/>
            <person name="Salamov A."/>
            <person name="Andreopoulos B."/>
            <person name="Baker S."/>
            <person name="Barry K."/>
            <person name="Bills G."/>
            <person name="Bluhm B."/>
            <person name="Cannon C."/>
            <person name="Castanera R."/>
            <person name="Culley D."/>
            <person name="Daum C."/>
            <person name="Ezra D."/>
            <person name="Gonzalez J."/>
            <person name="Henrissat B."/>
            <person name="Kuo A."/>
            <person name="Liang C."/>
            <person name="Lipzen A."/>
            <person name="Lutzoni F."/>
            <person name="Magnuson J."/>
            <person name="Mondo S."/>
            <person name="Nolan M."/>
            <person name="Ohm R."/>
            <person name="Pangilinan J."/>
            <person name="Park H.-J."/>
            <person name="Ramirez L."/>
            <person name="Alfaro M."/>
            <person name="Sun H."/>
            <person name="Tritt A."/>
            <person name="Yoshinaga Y."/>
            <person name="Zwiers L.-H."/>
            <person name="Turgeon B."/>
            <person name="Goodwin S."/>
            <person name="Spatafora J."/>
            <person name="Crous P."/>
            <person name="Grigoriev I."/>
        </authorList>
    </citation>
    <scope>NUCLEOTIDE SEQUENCE</scope>
    <source>
        <strain evidence="2">CBS 690.94</strain>
    </source>
</reference>
<feature type="transmembrane region" description="Helical" evidence="1">
    <location>
        <begin position="280"/>
        <end position="302"/>
    </location>
</feature>
<dbReference type="AlphaFoldDB" id="A0A9P4P9B6"/>
<evidence type="ECO:0000313" key="3">
    <source>
        <dbReference type="Proteomes" id="UP000799764"/>
    </source>
</evidence>
<keyword evidence="1" id="KW-0812">Transmembrane</keyword>
<feature type="transmembrane region" description="Helical" evidence="1">
    <location>
        <begin position="257"/>
        <end position="274"/>
    </location>
</feature>
<dbReference type="SUPFAM" id="SSF103473">
    <property type="entry name" value="MFS general substrate transporter"/>
    <property type="match status" value="1"/>
</dbReference>
<gene>
    <name evidence="2" type="ORF">P171DRAFT_458232</name>
</gene>
<feature type="transmembrane region" description="Helical" evidence="1">
    <location>
        <begin position="7"/>
        <end position="30"/>
    </location>
</feature>
<dbReference type="EMBL" id="MU001510">
    <property type="protein sequence ID" value="KAF2439068.1"/>
    <property type="molecule type" value="Genomic_DNA"/>
</dbReference>
<name>A0A9P4P9B6_9PLEO</name>
<keyword evidence="3" id="KW-1185">Reference proteome</keyword>
<organism evidence="2 3">
    <name type="scientific">Karstenula rhodostoma CBS 690.94</name>
    <dbReference type="NCBI Taxonomy" id="1392251"/>
    <lineage>
        <taxon>Eukaryota</taxon>
        <taxon>Fungi</taxon>
        <taxon>Dikarya</taxon>
        <taxon>Ascomycota</taxon>
        <taxon>Pezizomycotina</taxon>
        <taxon>Dothideomycetes</taxon>
        <taxon>Pleosporomycetidae</taxon>
        <taxon>Pleosporales</taxon>
        <taxon>Massarineae</taxon>
        <taxon>Didymosphaeriaceae</taxon>
        <taxon>Karstenula</taxon>
    </lineage>
</organism>
<sequence>MLFPWKIFALPGFGWFVANGTITIVSVALVQREFNVKRIAFLTVANGRRIAFNMTLLISSVAGFADAGSPRFVTVCPVDLVMLLFGQAIAILVGWPLIANYSCPSTTPKAYWTFGGPTLVMLLLRLFLGNYEKRSQAEWITPSCFEAIYAQPTIACSNNPVTKAPSSNIVKRSIAKVHPEKIKVLFLTPHFALNTTLLIFFWCSIGVAYPLYNSFIPFCFENKGVERAPHPSLLWNFGFTLGGFTVEMKCVGRKGTGTLACLCAGLILSLFTQAKSSASVLGFTCNNVFFQTLVYGLLYLYTPECLPAPVRRMRELMASIIRA</sequence>
<evidence type="ECO:0000256" key="1">
    <source>
        <dbReference type="SAM" id="Phobius"/>
    </source>
</evidence>
<keyword evidence="1" id="KW-0472">Membrane</keyword>
<feature type="transmembrane region" description="Helical" evidence="1">
    <location>
        <begin position="50"/>
        <end position="68"/>
    </location>
</feature>
<evidence type="ECO:0000313" key="2">
    <source>
        <dbReference type="EMBL" id="KAF2439068.1"/>
    </source>
</evidence>
<keyword evidence="1" id="KW-1133">Transmembrane helix</keyword>
<comment type="caution">
    <text evidence="2">The sequence shown here is derived from an EMBL/GenBank/DDBJ whole genome shotgun (WGS) entry which is preliminary data.</text>
</comment>
<feature type="transmembrane region" description="Helical" evidence="1">
    <location>
        <begin position="80"/>
        <end position="98"/>
    </location>
</feature>
<dbReference type="InterPro" id="IPR036259">
    <property type="entry name" value="MFS_trans_sf"/>
</dbReference>
<protein>
    <submittedName>
        <fullName evidence="2">Uncharacterized protein</fullName>
    </submittedName>
</protein>
<feature type="transmembrane region" description="Helical" evidence="1">
    <location>
        <begin position="191"/>
        <end position="212"/>
    </location>
</feature>
<dbReference type="OrthoDB" id="4139357at2759"/>